<proteinExistence type="evidence at transcript level"/>
<dbReference type="GO" id="GO:0051123">
    <property type="term" value="P:RNA polymerase II preinitiation complex assembly"/>
    <property type="evidence" value="ECO:0007669"/>
    <property type="project" value="TreeGrafter"/>
</dbReference>
<sequence length="180" mass="20118">GTRIHRPAPTNRPSRTTRAQSRPFFTMGVDSYDPRVTHQLLELLYRHVSTVLLDARVCCDHADKPAIDADDVKLALRSRNTFTFTQPPPRDVTMRLAAERNAVPLPPIDARAGVALPPELGQLTRQNYRVMTQSNRPAKRSRLSQSPAARASYASYARPPRPPTGTEVIDLDAPMQQEAR</sequence>
<dbReference type="InterPro" id="IPR003162">
    <property type="entry name" value="TFIID-31"/>
</dbReference>
<organism evidence="7">
    <name type="scientific">Griffithsia japonica</name>
    <name type="common">Red alga</name>
    <dbReference type="NCBI Taxonomy" id="83288"/>
    <lineage>
        <taxon>Eukaryota</taxon>
        <taxon>Rhodophyta</taxon>
        <taxon>Florideophyceae</taxon>
        <taxon>Rhodymeniophycidae</taxon>
        <taxon>Ceramiales</taxon>
        <taxon>Ceramiaceae</taxon>
        <taxon>Griffithsia</taxon>
    </lineage>
</organism>
<keyword evidence="3" id="KW-0805">Transcription regulation</keyword>
<dbReference type="GO" id="GO:0005669">
    <property type="term" value="C:transcription factor TFIID complex"/>
    <property type="evidence" value="ECO:0007669"/>
    <property type="project" value="TreeGrafter"/>
</dbReference>
<dbReference type="InterPro" id="IPR009072">
    <property type="entry name" value="Histone-fold"/>
</dbReference>
<feature type="region of interest" description="Disordered" evidence="6">
    <location>
        <begin position="1"/>
        <end position="20"/>
    </location>
</feature>
<protein>
    <submittedName>
        <fullName evidence="7">Transcriptional activation factor TAFII32</fullName>
    </submittedName>
</protein>
<dbReference type="Gene3D" id="1.10.20.10">
    <property type="entry name" value="Histone, subunit A"/>
    <property type="match status" value="1"/>
</dbReference>
<keyword evidence="4" id="KW-0804">Transcription</keyword>
<accession>Q7XZ91</accession>
<dbReference type="CDD" id="cd07979">
    <property type="entry name" value="HFD_TAF9"/>
    <property type="match status" value="1"/>
</dbReference>
<feature type="compositionally biased region" description="Polar residues" evidence="6">
    <location>
        <begin position="11"/>
        <end position="20"/>
    </location>
</feature>
<dbReference type="EMBL" id="AY123061">
    <property type="protein sequence ID" value="AAM93933.1"/>
    <property type="molecule type" value="mRNA"/>
</dbReference>
<comment type="similarity">
    <text evidence="2">Belongs to the TAF9 family.</text>
</comment>
<dbReference type="AlphaFoldDB" id="Q7XZ91"/>
<dbReference type="GO" id="GO:0003713">
    <property type="term" value="F:transcription coactivator activity"/>
    <property type="evidence" value="ECO:0007669"/>
    <property type="project" value="TreeGrafter"/>
</dbReference>
<name>Q7XZ91_GRIJA</name>
<feature type="non-terminal residue" evidence="7">
    <location>
        <position position="180"/>
    </location>
</feature>
<feature type="region of interest" description="Disordered" evidence="6">
    <location>
        <begin position="133"/>
        <end position="180"/>
    </location>
</feature>
<comment type="subcellular location">
    <subcellularLocation>
        <location evidence="1">Nucleus</location>
    </subcellularLocation>
</comment>
<dbReference type="GO" id="GO:0046982">
    <property type="term" value="F:protein heterodimerization activity"/>
    <property type="evidence" value="ECO:0007669"/>
    <property type="project" value="InterPro"/>
</dbReference>
<dbReference type="SUPFAM" id="SSF47113">
    <property type="entry name" value="Histone-fold"/>
    <property type="match status" value="1"/>
</dbReference>
<dbReference type="GO" id="GO:0016251">
    <property type="term" value="F:RNA polymerase II general transcription initiation factor activity"/>
    <property type="evidence" value="ECO:0007669"/>
    <property type="project" value="TreeGrafter"/>
</dbReference>
<dbReference type="Pfam" id="PF02291">
    <property type="entry name" value="TFIID-31kDa"/>
    <property type="match status" value="1"/>
</dbReference>
<evidence type="ECO:0000256" key="2">
    <source>
        <dbReference type="ARBA" id="ARBA00007646"/>
    </source>
</evidence>
<keyword evidence="5" id="KW-0539">Nucleus</keyword>
<evidence type="ECO:0000256" key="4">
    <source>
        <dbReference type="ARBA" id="ARBA00023163"/>
    </source>
</evidence>
<evidence type="ECO:0000256" key="5">
    <source>
        <dbReference type="ARBA" id="ARBA00023242"/>
    </source>
</evidence>
<dbReference type="PANTHER" id="PTHR48068:SF4">
    <property type="entry name" value="TATA-BOX BINDING PROTEIN ASSOCIATED FACTOR 9"/>
    <property type="match status" value="1"/>
</dbReference>
<feature type="compositionally biased region" description="Low complexity" evidence="6">
    <location>
        <begin position="146"/>
        <end position="158"/>
    </location>
</feature>
<evidence type="ECO:0000256" key="1">
    <source>
        <dbReference type="ARBA" id="ARBA00004123"/>
    </source>
</evidence>
<dbReference type="PANTHER" id="PTHR48068">
    <property type="entry name" value="TAF9 RNA POLYMERASE II, TATA BOX-BINDING PROTEIN (TBP)-ASSOCIATED FACTOR"/>
    <property type="match status" value="1"/>
</dbReference>
<evidence type="ECO:0000256" key="3">
    <source>
        <dbReference type="ARBA" id="ARBA00023015"/>
    </source>
</evidence>
<dbReference type="InterPro" id="IPR051431">
    <property type="entry name" value="TFIID_subunit_9"/>
</dbReference>
<evidence type="ECO:0000313" key="7">
    <source>
        <dbReference type="EMBL" id="AAM93933.1"/>
    </source>
</evidence>
<dbReference type="GO" id="GO:0000124">
    <property type="term" value="C:SAGA complex"/>
    <property type="evidence" value="ECO:0007669"/>
    <property type="project" value="TreeGrafter"/>
</dbReference>
<feature type="non-terminal residue" evidence="7">
    <location>
        <position position="1"/>
    </location>
</feature>
<evidence type="ECO:0000256" key="6">
    <source>
        <dbReference type="SAM" id="MobiDB-lite"/>
    </source>
</evidence>
<reference evidence="7" key="1">
    <citation type="submission" date="2002-06" db="EMBL/GenBank/DDBJ databases">
        <authorList>
            <person name="Liu C.L."/>
            <person name="Lee Y.K."/>
            <person name="Lee H.K."/>
        </authorList>
    </citation>
    <scope>NUCLEOTIDE SEQUENCE</scope>
</reference>